<dbReference type="GO" id="GO:0032259">
    <property type="term" value="P:methylation"/>
    <property type="evidence" value="ECO:0007669"/>
    <property type="project" value="UniProtKB-KW"/>
</dbReference>
<keyword evidence="2" id="KW-0489">Methyltransferase</keyword>
<evidence type="ECO:0000313" key="2">
    <source>
        <dbReference type="EMBL" id="QDV06134.1"/>
    </source>
</evidence>
<dbReference type="EMBL" id="CP036434">
    <property type="protein sequence ID" value="QDV06134.1"/>
    <property type="molecule type" value="Genomic_DNA"/>
</dbReference>
<keyword evidence="2" id="KW-0969">Cilium</keyword>
<feature type="compositionally biased region" description="Acidic residues" evidence="1">
    <location>
        <begin position="201"/>
        <end position="212"/>
    </location>
</feature>
<feature type="region of interest" description="Disordered" evidence="1">
    <location>
        <begin position="196"/>
        <end position="220"/>
    </location>
</feature>
<name>A0A518EPW8_9BACT</name>
<dbReference type="Proteomes" id="UP000320390">
    <property type="component" value="Chromosome"/>
</dbReference>
<evidence type="ECO:0000313" key="3">
    <source>
        <dbReference type="Proteomes" id="UP000320390"/>
    </source>
</evidence>
<proteinExistence type="predicted"/>
<keyword evidence="3" id="KW-1185">Reference proteome</keyword>
<gene>
    <name evidence="2" type="ORF">Poly30_16390</name>
</gene>
<organism evidence="2 3">
    <name type="scientific">Saltatorellus ferox</name>
    <dbReference type="NCBI Taxonomy" id="2528018"/>
    <lineage>
        <taxon>Bacteria</taxon>
        <taxon>Pseudomonadati</taxon>
        <taxon>Planctomycetota</taxon>
        <taxon>Planctomycetia</taxon>
        <taxon>Planctomycetia incertae sedis</taxon>
        <taxon>Saltatorellus</taxon>
    </lineage>
</organism>
<dbReference type="PROSITE" id="PS51257">
    <property type="entry name" value="PROKAR_LIPOPROTEIN"/>
    <property type="match status" value="1"/>
</dbReference>
<reference evidence="2 3" key="1">
    <citation type="submission" date="2019-02" db="EMBL/GenBank/DDBJ databases">
        <title>Deep-cultivation of Planctomycetes and their phenomic and genomic characterization uncovers novel biology.</title>
        <authorList>
            <person name="Wiegand S."/>
            <person name="Jogler M."/>
            <person name="Boedeker C."/>
            <person name="Pinto D."/>
            <person name="Vollmers J."/>
            <person name="Rivas-Marin E."/>
            <person name="Kohn T."/>
            <person name="Peeters S.H."/>
            <person name="Heuer A."/>
            <person name="Rast P."/>
            <person name="Oberbeckmann S."/>
            <person name="Bunk B."/>
            <person name="Jeske O."/>
            <person name="Meyerdierks A."/>
            <person name="Storesund J.E."/>
            <person name="Kallscheuer N."/>
            <person name="Luecker S."/>
            <person name="Lage O.M."/>
            <person name="Pohl T."/>
            <person name="Merkel B.J."/>
            <person name="Hornburger P."/>
            <person name="Mueller R.-W."/>
            <person name="Bruemmer F."/>
            <person name="Labrenz M."/>
            <person name="Spormann A.M."/>
            <person name="Op den Camp H."/>
            <person name="Overmann J."/>
            <person name="Amann R."/>
            <person name="Jetten M.S.M."/>
            <person name="Mascher T."/>
            <person name="Medema M.H."/>
            <person name="Devos D.P."/>
            <person name="Kaster A.-K."/>
            <person name="Ovreas L."/>
            <person name="Rohde M."/>
            <person name="Galperin M.Y."/>
            <person name="Jogler C."/>
        </authorList>
    </citation>
    <scope>NUCLEOTIDE SEQUENCE [LARGE SCALE GENOMIC DNA]</scope>
    <source>
        <strain evidence="2 3">Poly30</strain>
    </source>
</reference>
<sequence length="220" mass="23447">MQDSVVRVRDRFVAVDLELAAFASSSGLACPPACGACCLSPEVEATVLEMGPMAQDLTEEGRADAMLQALALADLAPAARPGRCVMYQPDAADPKRGRCGAYAARPLICRVFAFGTRRERSGRVALVSCRTMRDLDPVAMANVEANDVLLSRAPVMSDHAHALGTDFPGSEAYALPINEALRIALERELLLRRMSAASDRDEPETDDFDGDAPEPPASAA</sequence>
<accession>A0A518EPW8</accession>
<protein>
    <submittedName>
        <fullName evidence="2">Flagellin N-methylase</fullName>
    </submittedName>
</protein>
<dbReference type="InterPro" id="IPR005358">
    <property type="entry name" value="Puta_zinc/iron-chelating_dom"/>
</dbReference>
<dbReference type="Pfam" id="PF03692">
    <property type="entry name" value="CxxCxxCC"/>
    <property type="match status" value="1"/>
</dbReference>
<keyword evidence="2" id="KW-0282">Flagellum</keyword>
<keyword evidence="2" id="KW-0808">Transferase</keyword>
<keyword evidence="2" id="KW-0966">Cell projection</keyword>
<dbReference type="RefSeq" id="WP_419191106.1">
    <property type="nucleotide sequence ID" value="NZ_CP036434.1"/>
</dbReference>
<dbReference type="AlphaFoldDB" id="A0A518EPW8"/>
<dbReference type="GO" id="GO:0008168">
    <property type="term" value="F:methyltransferase activity"/>
    <property type="evidence" value="ECO:0007669"/>
    <property type="project" value="UniProtKB-KW"/>
</dbReference>
<evidence type="ECO:0000256" key="1">
    <source>
        <dbReference type="SAM" id="MobiDB-lite"/>
    </source>
</evidence>